<feature type="transmembrane region" description="Helical" evidence="1">
    <location>
        <begin position="500"/>
        <end position="524"/>
    </location>
</feature>
<dbReference type="AlphaFoldDB" id="A0A199UQT9"/>
<comment type="caution">
    <text evidence="2">The sequence shown here is derived from an EMBL/GenBank/DDBJ whole genome shotgun (WGS) entry which is preliminary data.</text>
</comment>
<keyword evidence="1" id="KW-1133">Transmembrane helix</keyword>
<dbReference type="EMBL" id="LSRQ01005799">
    <property type="protein sequence ID" value="OAY66970.1"/>
    <property type="molecule type" value="Genomic_DNA"/>
</dbReference>
<protein>
    <submittedName>
        <fullName evidence="2">UPF0481 protein</fullName>
    </submittedName>
</protein>
<dbReference type="InterPro" id="IPR004158">
    <property type="entry name" value="DUF247_pln"/>
</dbReference>
<evidence type="ECO:0000313" key="2">
    <source>
        <dbReference type="EMBL" id="OAY66970.1"/>
    </source>
</evidence>
<organism evidence="2 3">
    <name type="scientific">Ananas comosus</name>
    <name type="common">Pineapple</name>
    <name type="synonym">Ananas ananas</name>
    <dbReference type="NCBI Taxonomy" id="4615"/>
    <lineage>
        <taxon>Eukaryota</taxon>
        <taxon>Viridiplantae</taxon>
        <taxon>Streptophyta</taxon>
        <taxon>Embryophyta</taxon>
        <taxon>Tracheophyta</taxon>
        <taxon>Spermatophyta</taxon>
        <taxon>Magnoliopsida</taxon>
        <taxon>Liliopsida</taxon>
        <taxon>Poales</taxon>
        <taxon>Bromeliaceae</taxon>
        <taxon>Bromelioideae</taxon>
        <taxon>Ananas</taxon>
    </lineage>
</organism>
<evidence type="ECO:0000313" key="3">
    <source>
        <dbReference type="Proteomes" id="UP000092600"/>
    </source>
</evidence>
<name>A0A199UQT9_ANACO</name>
<proteinExistence type="predicted"/>
<keyword evidence="1" id="KW-0812">Transmembrane</keyword>
<dbReference type="Pfam" id="PF03140">
    <property type="entry name" value="DUF247"/>
    <property type="match status" value="1"/>
</dbReference>
<sequence>MGTTLCTIYKVPQHIREVERHAYEPIVLSIGPYHYGTPPLQAMEKEKWNCLDYILKLNPKRDLHDYLRVIARLENHVRNCYTEDIKIDRKKFLQILLLDGCFILVTLHGTVEIVPPLRQEVYGTDVNNNKITEKDEMERKGVSLGHNKNEKAIPEDKTLKNGCANKENLVLEVEAGQASASLKSTQDNKPECEKKDQYPENCVLLGLWNESFAAHDLLLLENQIPSCVVKSIYQLVAGKDAAFAPVTNSFAKCMEHIVRYYPTAIKELERPKDFHHLLHLCHMYFRPSQKPEEGHQHQVRPHTFQHFLQFAFKYLKLGHRQEENMQNLTINKQMDCLQSAQERWHRAVQYYEAGIEFTRKEFNKCNPHSLLDIEFRNGVMDIPCLPVDEHTSCLFRNFIAFEQTCPQFGNDFTTYVVFMSQFMSMSEDVTLLAQRGIIEHQLRSDKEVSTLFTKLVKDVVFDFGGNYYLKSIFRETEAHYQSRLNMWMAWLRHNHFSNPWLALAALAAAIMLFCTILQTLIAVYSYMKPPVDNSGSLD</sequence>
<dbReference type="PANTHER" id="PTHR31170">
    <property type="entry name" value="BNAC04G53230D PROTEIN"/>
    <property type="match status" value="1"/>
</dbReference>
<reference evidence="2 3" key="1">
    <citation type="journal article" date="2016" name="DNA Res.">
        <title>The draft genome of MD-2 pineapple using hybrid error correction of long reads.</title>
        <authorList>
            <person name="Redwan R.M."/>
            <person name="Saidin A."/>
            <person name="Kumar S.V."/>
        </authorList>
    </citation>
    <scope>NUCLEOTIDE SEQUENCE [LARGE SCALE GENOMIC DNA]</scope>
    <source>
        <strain evidence="3">cv. MD2</strain>
        <tissue evidence="2">Leaf</tissue>
    </source>
</reference>
<dbReference type="PANTHER" id="PTHR31170:SF18">
    <property type="entry name" value="(WILD MALAYSIAN BANANA) HYPOTHETICAL PROTEIN"/>
    <property type="match status" value="1"/>
</dbReference>
<keyword evidence="1" id="KW-0472">Membrane</keyword>
<dbReference type="STRING" id="4615.A0A199UQT9"/>
<accession>A0A199UQT9</accession>
<dbReference type="Proteomes" id="UP000092600">
    <property type="component" value="Unassembled WGS sequence"/>
</dbReference>
<gene>
    <name evidence="2" type="ORF">ACMD2_22184</name>
</gene>
<evidence type="ECO:0000256" key="1">
    <source>
        <dbReference type="SAM" id="Phobius"/>
    </source>
</evidence>